<dbReference type="PROSITE" id="PS50234">
    <property type="entry name" value="VWFA"/>
    <property type="match status" value="1"/>
</dbReference>
<dbReference type="SMART" id="SM00327">
    <property type="entry name" value="VWA"/>
    <property type="match status" value="1"/>
</dbReference>
<comment type="caution">
    <text evidence="7">The sequence shown here is derived from an EMBL/GenBank/DDBJ whole genome shotgun (WGS) entry which is preliminary data.</text>
</comment>
<organism evidence="7 8">
    <name type="scientific">Parenemella sanctibonifatiensis</name>
    <dbReference type="NCBI Taxonomy" id="2016505"/>
    <lineage>
        <taxon>Bacteria</taxon>
        <taxon>Bacillati</taxon>
        <taxon>Actinomycetota</taxon>
        <taxon>Actinomycetes</taxon>
        <taxon>Propionibacteriales</taxon>
        <taxon>Propionibacteriaceae</taxon>
        <taxon>Parenemella</taxon>
    </lineage>
</organism>
<keyword evidence="2 5" id="KW-0812">Transmembrane</keyword>
<dbReference type="InterPro" id="IPR036465">
    <property type="entry name" value="vWFA_dom_sf"/>
</dbReference>
<accession>A0A255DZB1</accession>
<evidence type="ECO:0000313" key="8">
    <source>
        <dbReference type="Proteomes" id="UP000216533"/>
    </source>
</evidence>
<sequence length="311" mass="33728">MSLHPDWIMVVIALLAAGAVGFVHRNQLRTPTAWRRLGAVLCLLLVALRPTAGTTSNQAAVQEVDLLLMIDRTSSMAAIDHDGGQNRLAGVQADASQLIEQYPGINIGVLVFDDSARLEMPFTNDTVAVQHHLEIMGVRDPFYGKGSSISVGVEAAKEALTAAKERNPERARMVIVMSDGEQTVGTPPESFEPLAELVDQAYVFGYGTEQGATMIYEDKTVKDNKAQDGISKLDPANLQAMADQLGGEYQLRTGAGEVDVQLPEATTVDSDQQVETGFPLYWLPALAMVALVVGEGAVEMRRHQRLRQELM</sequence>
<dbReference type="Proteomes" id="UP000216533">
    <property type="component" value="Unassembled WGS sequence"/>
</dbReference>
<dbReference type="RefSeq" id="WP_094451697.1">
    <property type="nucleotide sequence ID" value="NZ_NMVI01000027.1"/>
</dbReference>
<evidence type="ECO:0000256" key="1">
    <source>
        <dbReference type="ARBA" id="ARBA00022475"/>
    </source>
</evidence>
<dbReference type="InterPro" id="IPR050768">
    <property type="entry name" value="UPF0353/GerABKA_families"/>
</dbReference>
<proteinExistence type="predicted"/>
<feature type="domain" description="VWFA" evidence="6">
    <location>
        <begin position="65"/>
        <end position="245"/>
    </location>
</feature>
<dbReference type="PANTHER" id="PTHR22550">
    <property type="entry name" value="SPORE GERMINATION PROTEIN"/>
    <property type="match status" value="1"/>
</dbReference>
<name>A0A255DZB1_9ACTN</name>
<feature type="transmembrane region" description="Helical" evidence="5">
    <location>
        <begin position="6"/>
        <end position="24"/>
    </location>
</feature>
<dbReference type="Pfam" id="PF13519">
    <property type="entry name" value="VWA_2"/>
    <property type="match status" value="1"/>
</dbReference>
<evidence type="ECO:0000313" key="7">
    <source>
        <dbReference type="EMBL" id="OYN84634.1"/>
    </source>
</evidence>
<keyword evidence="1" id="KW-1003">Cell membrane</keyword>
<dbReference type="AlphaFoldDB" id="A0A255DZB1"/>
<dbReference type="EMBL" id="NMVI01000027">
    <property type="protein sequence ID" value="OYN84634.1"/>
    <property type="molecule type" value="Genomic_DNA"/>
</dbReference>
<dbReference type="PANTHER" id="PTHR22550:SF5">
    <property type="entry name" value="LEUCINE ZIPPER PROTEIN 4"/>
    <property type="match status" value="1"/>
</dbReference>
<keyword evidence="4 5" id="KW-0472">Membrane</keyword>
<evidence type="ECO:0000256" key="2">
    <source>
        <dbReference type="ARBA" id="ARBA00022692"/>
    </source>
</evidence>
<evidence type="ECO:0000259" key="6">
    <source>
        <dbReference type="PROSITE" id="PS50234"/>
    </source>
</evidence>
<dbReference type="SUPFAM" id="SSF53300">
    <property type="entry name" value="vWA-like"/>
    <property type="match status" value="1"/>
</dbReference>
<evidence type="ECO:0000256" key="5">
    <source>
        <dbReference type="SAM" id="Phobius"/>
    </source>
</evidence>
<dbReference type="InterPro" id="IPR002035">
    <property type="entry name" value="VWF_A"/>
</dbReference>
<dbReference type="Gene3D" id="3.40.50.410">
    <property type="entry name" value="von Willebrand factor, type A domain"/>
    <property type="match status" value="1"/>
</dbReference>
<keyword evidence="3 5" id="KW-1133">Transmembrane helix</keyword>
<evidence type="ECO:0000256" key="4">
    <source>
        <dbReference type="ARBA" id="ARBA00023136"/>
    </source>
</evidence>
<gene>
    <name evidence="7" type="ORF">CGZ92_12435</name>
</gene>
<reference evidence="7 8" key="1">
    <citation type="submission" date="2017-07" db="EMBL/GenBank/DDBJ databases">
        <title>Draft whole genome sequences of clinical Proprionibacteriaceae strains.</title>
        <authorList>
            <person name="Bernier A.-M."/>
            <person name="Bernard K."/>
            <person name="Domingo M.-C."/>
        </authorList>
    </citation>
    <scope>NUCLEOTIDE SEQUENCE [LARGE SCALE GENOMIC DNA]</scope>
    <source>
        <strain evidence="7 8">NML 160184</strain>
    </source>
</reference>
<evidence type="ECO:0000256" key="3">
    <source>
        <dbReference type="ARBA" id="ARBA00022989"/>
    </source>
</evidence>
<protein>
    <recommendedName>
        <fullName evidence="6">VWFA domain-containing protein</fullName>
    </recommendedName>
</protein>